<dbReference type="InterPro" id="IPR025110">
    <property type="entry name" value="AMP-bd_C"/>
</dbReference>
<protein>
    <recommendedName>
        <fullName evidence="7">3-methylmercaptopropionyl-CoA ligase</fullName>
        <ecNumber evidence="6">6.2.1.44</ecNumber>
    </recommendedName>
</protein>
<keyword evidence="11" id="KW-1185">Reference proteome</keyword>
<keyword evidence="3" id="KW-0276">Fatty acid metabolism</keyword>
<feature type="domain" description="AMP-binding enzyme C-terminal" evidence="9">
    <location>
        <begin position="448"/>
        <end position="522"/>
    </location>
</feature>
<organism evidence="10 11">
    <name type="scientific">Pontivivens marinum</name>
    <dbReference type="NCBI Taxonomy" id="1690039"/>
    <lineage>
        <taxon>Bacteria</taxon>
        <taxon>Pseudomonadati</taxon>
        <taxon>Pseudomonadota</taxon>
        <taxon>Alphaproteobacteria</taxon>
        <taxon>Rhodobacterales</taxon>
        <taxon>Paracoccaceae</taxon>
        <taxon>Pontivivens</taxon>
    </lineage>
</organism>
<evidence type="ECO:0000256" key="6">
    <source>
        <dbReference type="ARBA" id="ARBA00066616"/>
    </source>
</evidence>
<dbReference type="OrthoDB" id="9803968at2"/>
<dbReference type="AlphaFoldDB" id="A0A2C9CS97"/>
<dbReference type="PANTHER" id="PTHR43859:SF4">
    <property type="entry name" value="BUTANOATE--COA LIGASE AAE1-RELATED"/>
    <property type="match status" value="1"/>
</dbReference>
<dbReference type="FunFam" id="3.30.300.30:FF:000008">
    <property type="entry name" value="2,3-dihydroxybenzoate-AMP ligase"/>
    <property type="match status" value="1"/>
</dbReference>
<dbReference type="InterPro" id="IPR045851">
    <property type="entry name" value="AMP-bd_C_sf"/>
</dbReference>
<reference evidence="11" key="1">
    <citation type="submission" date="2017-09" db="EMBL/GenBank/DDBJ databases">
        <authorList>
            <person name="Varghese N."/>
            <person name="Submissions S."/>
        </authorList>
    </citation>
    <scope>NUCLEOTIDE SEQUENCE [LARGE SCALE GENOMIC DNA]</scope>
    <source>
        <strain evidence="11">C7</strain>
    </source>
</reference>
<dbReference type="EMBL" id="OCTN01000003">
    <property type="protein sequence ID" value="SOH94035.1"/>
    <property type="molecule type" value="Genomic_DNA"/>
</dbReference>
<dbReference type="Pfam" id="PF13193">
    <property type="entry name" value="AMP-binding_C"/>
    <property type="match status" value="1"/>
</dbReference>
<evidence type="ECO:0000256" key="1">
    <source>
        <dbReference type="ARBA" id="ARBA00006432"/>
    </source>
</evidence>
<dbReference type="EC" id="6.2.1.44" evidence="6"/>
<dbReference type="PANTHER" id="PTHR43859">
    <property type="entry name" value="ACYL-ACTIVATING ENZYME"/>
    <property type="match status" value="1"/>
</dbReference>
<dbReference type="RefSeq" id="WP_097929604.1">
    <property type="nucleotide sequence ID" value="NZ_OCTN01000003.1"/>
</dbReference>
<evidence type="ECO:0000259" key="9">
    <source>
        <dbReference type="Pfam" id="PF13193"/>
    </source>
</evidence>
<proteinExistence type="inferred from homology"/>
<dbReference type="Proteomes" id="UP000220034">
    <property type="component" value="Unassembled WGS sequence"/>
</dbReference>
<gene>
    <name evidence="10" type="ORF">SAMN06273572_10361</name>
</gene>
<feature type="domain" description="AMP-dependent synthetase/ligase" evidence="8">
    <location>
        <begin position="17"/>
        <end position="399"/>
    </location>
</feature>
<dbReference type="Pfam" id="PF00501">
    <property type="entry name" value="AMP-binding"/>
    <property type="match status" value="1"/>
</dbReference>
<dbReference type="InterPro" id="IPR020845">
    <property type="entry name" value="AMP-binding_CS"/>
</dbReference>
<keyword evidence="4" id="KW-0443">Lipid metabolism</keyword>
<dbReference type="Gene3D" id="3.30.300.30">
    <property type="match status" value="1"/>
</dbReference>
<dbReference type="Gene3D" id="3.40.50.12780">
    <property type="entry name" value="N-terminal domain of ligase-like"/>
    <property type="match status" value="1"/>
</dbReference>
<dbReference type="GO" id="GO:0006631">
    <property type="term" value="P:fatty acid metabolic process"/>
    <property type="evidence" value="ECO:0007669"/>
    <property type="project" value="UniProtKB-KW"/>
</dbReference>
<evidence type="ECO:0000313" key="10">
    <source>
        <dbReference type="EMBL" id="SOH94035.1"/>
    </source>
</evidence>
<dbReference type="SUPFAM" id="SSF56801">
    <property type="entry name" value="Acetyl-CoA synthetase-like"/>
    <property type="match status" value="1"/>
</dbReference>
<keyword evidence="2" id="KW-0436">Ligase</keyword>
<evidence type="ECO:0000256" key="4">
    <source>
        <dbReference type="ARBA" id="ARBA00023098"/>
    </source>
</evidence>
<name>A0A2C9CS97_9RHOB</name>
<evidence type="ECO:0000256" key="7">
    <source>
        <dbReference type="ARBA" id="ARBA00067668"/>
    </source>
</evidence>
<dbReference type="NCBIfam" id="NF004837">
    <property type="entry name" value="PRK06187.1"/>
    <property type="match status" value="1"/>
</dbReference>
<evidence type="ECO:0000256" key="2">
    <source>
        <dbReference type="ARBA" id="ARBA00022598"/>
    </source>
</evidence>
<sequence length="541" mass="58747">MHNLMQDWPLRVNSILDHAARYHGDRPIISRSVEGPITTTNWAKTRGQALRCTQALRRLGVQPGAVVGVMAWNTARLLEIWYGVPGAGAVLHTLNPRLSVDQMSYVIDHAGDTVLMVDADLLPLIAAIRHRIPKVEAIIVMTDRAHMPETDLDVLCYEDLLAVEDGNTTWHVGDERDACGICYTSGTTGNPKGVVYTHRSNVIHALSMQSVDMFGFGAADTVMPVVPLFHANGWSIGYSAPMAGAAMVMPGRDMSPPAIYEMLQSGVTTTAAVPTVWLGLLNYLRDNPDLKFSTLKNVFIGGSSCPRSVIETFQNTYGVQVMHAWGMTELSPVGTVCTFKPEVAALDPAARLDVQETVGHPPYTVELKITADDGTQQPEDGVAQGKLWTRGPAVVGEYLHAGTSATDPDGWFDTGDVATIDPNGYVRITDRSKDVIKSGGEWISSIDLENAAVAHPDVAEAAAIGIAHPKWDERPILVVVRHAGTDPSKQSILDLVAQRFAKWQVPDDVLFVDELPHTATGKISKLTLRTQLNEQNYTLPA</sequence>
<evidence type="ECO:0000256" key="5">
    <source>
        <dbReference type="ARBA" id="ARBA00051915"/>
    </source>
</evidence>
<dbReference type="PROSITE" id="PS00455">
    <property type="entry name" value="AMP_BINDING"/>
    <property type="match status" value="1"/>
</dbReference>
<dbReference type="InterPro" id="IPR000873">
    <property type="entry name" value="AMP-dep_synth/lig_dom"/>
</dbReference>
<evidence type="ECO:0000313" key="11">
    <source>
        <dbReference type="Proteomes" id="UP000220034"/>
    </source>
</evidence>
<dbReference type="CDD" id="cd12119">
    <property type="entry name" value="ttLC_FACS_AlkK_like"/>
    <property type="match status" value="1"/>
</dbReference>
<evidence type="ECO:0000256" key="3">
    <source>
        <dbReference type="ARBA" id="ARBA00022832"/>
    </source>
</evidence>
<dbReference type="GO" id="GO:0016874">
    <property type="term" value="F:ligase activity"/>
    <property type="evidence" value="ECO:0007669"/>
    <property type="project" value="UniProtKB-KW"/>
</dbReference>
<comment type="catalytic activity">
    <reaction evidence="5">
        <text>3-(methylsulfanyl)propanoate + ATP + CoA = 3-(methylsulfanyl)propanoyl-CoA + AMP + diphosphate</text>
        <dbReference type="Rhea" id="RHEA:43052"/>
        <dbReference type="ChEBI" id="CHEBI:30616"/>
        <dbReference type="ChEBI" id="CHEBI:33019"/>
        <dbReference type="ChEBI" id="CHEBI:49016"/>
        <dbReference type="ChEBI" id="CHEBI:57287"/>
        <dbReference type="ChEBI" id="CHEBI:82815"/>
        <dbReference type="ChEBI" id="CHEBI:456215"/>
        <dbReference type="EC" id="6.2.1.44"/>
    </reaction>
    <physiologicalReaction direction="left-to-right" evidence="5">
        <dbReference type="Rhea" id="RHEA:43053"/>
    </physiologicalReaction>
</comment>
<comment type="similarity">
    <text evidence="1">Belongs to the ATP-dependent AMP-binding enzyme family.</text>
</comment>
<dbReference type="InterPro" id="IPR042099">
    <property type="entry name" value="ANL_N_sf"/>
</dbReference>
<accession>A0A2C9CS97</accession>
<evidence type="ECO:0000259" key="8">
    <source>
        <dbReference type="Pfam" id="PF00501"/>
    </source>
</evidence>